<dbReference type="PANTHER" id="PTHR13932">
    <property type="entry name" value="COPROPORPHYRINIGEN III OXIDASE"/>
    <property type="match status" value="1"/>
</dbReference>
<evidence type="ECO:0000313" key="7">
    <source>
        <dbReference type="Proteomes" id="UP001501710"/>
    </source>
</evidence>
<reference evidence="7" key="1">
    <citation type="journal article" date="2019" name="Int. J. Syst. Evol. Microbiol.">
        <title>The Global Catalogue of Microorganisms (GCM) 10K type strain sequencing project: providing services to taxonomists for standard genome sequencing and annotation.</title>
        <authorList>
            <consortium name="The Broad Institute Genomics Platform"/>
            <consortium name="The Broad Institute Genome Sequencing Center for Infectious Disease"/>
            <person name="Wu L."/>
            <person name="Ma J."/>
        </authorList>
    </citation>
    <scope>NUCLEOTIDE SEQUENCE [LARGE SCALE GENOMIC DNA]</scope>
    <source>
        <strain evidence="7">JCM 17440</strain>
    </source>
</reference>
<organism evidence="6 7">
    <name type="scientific">Actinomadura meridiana</name>
    <dbReference type="NCBI Taxonomy" id="559626"/>
    <lineage>
        <taxon>Bacteria</taxon>
        <taxon>Bacillati</taxon>
        <taxon>Actinomycetota</taxon>
        <taxon>Actinomycetes</taxon>
        <taxon>Streptosporangiales</taxon>
        <taxon>Thermomonosporaceae</taxon>
        <taxon>Actinomadura</taxon>
    </lineage>
</organism>
<keyword evidence="1" id="KW-0949">S-adenosyl-L-methionine</keyword>
<dbReference type="InterPro" id="IPR010723">
    <property type="entry name" value="HemN_C"/>
</dbReference>
<evidence type="ECO:0000259" key="5">
    <source>
        <dbReference type="PROSITE" id="PS51918"/>
    </source>
</evidence>
<dbReference type="CDD" id="cd01335">
    <property type="entry name" value="Radical_SAM"/>
    <property type="match status" value="1"/>
</dbReference>
<dbReference type="RefSeq" id="WP_344898048.1">
    <property type="nucleotide sequence ID" value="NZ_BAABAS010000007.1"/>
</dbReference>
<proteinExistence type="predicted"/>
<protein>
    <submittedName>
        <fullName evidence="6">Radical SAM family heme chaperone HemW</fullName>
    </submittedName>
</protein>
<evidence type="ECO:0000256" key="1">
    <source>
        <dbReference type="ARBA" id="ARBA00022691"/>
    </source>
</evidence>
<dbReference type="PROSITE" id="PS51918">
    <property type="entry name" value="RADICAL_SAM"/>
    <property type="match status" value="1"/>
</dbReference>
<evidence type="ECO:0000313" key="6">
    <source>
        <dbReference type="EMBL" id="GAA4233576.1"/>
    </source>
</evidence>
<keyword evidence="3" id="KW-0408">Iron</keyword>
<evidence type="ECO:0000256" key="4">
    <source>
        <dbReference type="ARBA" id="ARBA00023014"/>
    </source>
</evidence>
<keyword evidence="4" id="KW-0411">Iron-sulfur</keyword>
<dbReference type="Gene3D" id="3.20.20.70">
    <property type="entry name" value="Aldolase class I"/>
    <property type="match status" value="1"/>
</dbReference>
<accession>A0ABP8C4I1</accession>
<dbReference type="SMART" id="SM00729">
    <property type="entry name" value="Elp3"/>
    <property type="match status" value="1"/>
</dbReference>
<dbReference type="Pfam" id="PF06969">
    <property type="entry name" value="HemN_C"/>
    <property type="match status" value="1"/>
</dbReference>
<sequence length="456" mass="50000">MTTVSALPRELPYTSRDRQPVMCYPMPWASPVHGEIAANMGLDAPSHAPQPAAMYMHIPFCEYLCGFCPFVKYLKDEDRVRAYVADLKREMTFYAETPYFRSTSFGSLYMGGGTASSLSPEQLSEVISHARAVFRFLPDAEITLETSPITATPEKFAAVRAAGVNRVSFGVQTFDAEVGAASDVAQDGDTSLRVIGWAQEAGIDNVSIDLIYNLPGQTTAHLLTDLDIALDAGVGQITLFPLSVMPHTKLFREVNDGKVAGIGDLPHELDLCRRAGERLAELGLRQTSVPDYSVPDADYRHARIHFRDFGDLLGLGAGAMGTVNEYTYVNVAELKRYTELNGRRVPPINAGQLTPAEERPRATMAMGLRMLSLSRRTFTERHGCGPEDVFGPLLDDLTSRGLIECGPDEIRLTELGALFGYDVAKEFYSDAIRARGQKLAEALARKRDVPQVKPAS</sequence>
<dbReference type="SUPFAM" id="SSF102114">
    <property type="entry name" value="Radical SAM enzymes"/>
    <property type="match status" value="1"/>
</dbReference>
<dbReference type="SFLD" id="SFLDG01065">
    <property type="entry name" value="anaerobic_coproporphyrinogen-I"/>
    <property type="match status" value="1"/>
</dbReference>
<dbReference type="SFLD" id="SFLDS00029">
    <property type="entry name" value="Radical_SAM"/>
    <property type="match status" value="1"/>
</dbReference>
<dbReference type="InterPro" id="IPR007197">
    <property type="entry name" value="rSAM"/>
</dbReference>
<dbReference type="InterPro" id="IPR034505">
    <property type="entry name" value="Coproporphyrinogen-III_oxidase"/>
</dbReference>
<dbReference type="InterPro" id="IPR013785">
    <property type="entry name" value="Aldolase_TIM"/>
</dbReference>
<evidence type="ECO:0000256" key="2">
    <source>
        <dbReference type="ARBA" id="ARBA00022723"/>
    </source>
</evidence>
<dbReference type="PANTHER" id="PTHR13932:SF9">
    <property type="entry name" value="COPROPORPHYRINOGEN III OXIDASE"/>
    <property type="match status" value="1"/>
</dbReference>
<dbReference type="SFLD" id="SFLDG01082">
    <property type="entry name" value="B12-binding_domain_containing"/>
    <property type="match status" value="1"/>
</dbReference>
<dbReference type="EMBL" id="BAABAS010000007">
    <property type="protein sequence ID" value="GAA4233576.1"/>
    <property type="molecule type" value="Genomic_DNA"/>
</dbReference>
<dbReference type="Proteomes" id="UP001501710">
    <property type="component" value="Unassembled WGS sequence"/>
</dbReference>
<keyword evidence="2" id="KW-0479">Metal-binding</keyword>
<comment type="caution">
    <text evidence="6">The sequence shown here is derived from an EMBL/GenBank/DDBJ whole genome shotgun (WGS) entry which is preliminary data.</text>
</comment>
<dbReference type="Pfam" id="PF04055">
    <property type="entry name" value="Radical_SAM"/>
    <property type="match status" value="1"/>
</dbReference>
<feature type="domain" description="Radical SAM core" evidence="5">
    <location>
        <begin position="46"/>
        <end position="285"/>
    </location>
</feature>
<keyword evidence="7" id="KW-1185">Reference proteome</keyword>
<gene>
    <name evidence="6" type="primary">hemW_3</name>
    <name evidence="6" type="ORF">GCM10022254_36330</name>
</gene>
<name>A0ABP8C4I1_9ACTN</name>
<dbReference type="InterPro" id="IPR006638">
    <property type="entry name" value="Elp3/MiaA/NifB-like_rSAM"/>
</dbReference>
<dbReference type="InterPro" id="IPR058240">
    <property type="entry name" value="rSAM_sf"/>
</dbReference>
<evidence type="ECO:0000256" key="3">
    <source>
        <dbReference type="ARBA" id="ARBA00023004"/>
    </source>
</evidence>